<accession>A0A944GU19</accession>
<evidence type="ECO:0000313" key="3">
    <source>
        <dbReference type="EMBL" id="MBS8262403.1"/>
    </source>
</evidence>
<dbReference type="PANTHER" id="PTHR45947">
    <property type="entry name" value="SULFOQUINOVOSYL TRANSFERASE SQD2"/>
    <property type="match status" value="1"/>
</dbReference>
<feature type="domain" description="Glycosyl transferase family 1" evidence="1">
    <location>
        <begin position="206"/>
        <end position="351"/>
    </location>
</feature>
<organism evidence="3 4">
    <name type="scientific">Roseibium polysiphoniae</name>
    <dbReference type="NCBI Taxonomy" id="2571221"/>
    <lineage>
        <taxon>Bacteria</taxon>
        <taxon>Pseudomonadati</taxon>
        <taxon>Pseudomonadota</taxon>
        <taxon>Alphaproteobacteria</taxon>
        <taxon>Hyphomicrobiales</taxon>
        <taxon>Stappiaceae</taxon>
        <taxon>Roseibium</taxon>
    </lineage>
</organism>
<evidence type="ECO:0000313" key="4">
    <source>
        <dbReference type="Proteomes" id="UP000705379"/>
    </source>
</evidence>
<evidence type="ECO:0000259" key="2">
    <source>
        <dbReference type="Pfam" id="PF13439"/>
    </source>
</evidence>
<dbReference type="Pfam" id="PF13439">
    <property type="entry name" value="Glyco_transf_4"/>
    <property type="match status" value="1"/>
</dbReference>
<protein>
    <submittedName>
        <fullName evidence="3">Glycosyltransferase</fullName>
    </submittedName>
</protein>
<reference evidence="3" key="1">
    <citation type="submission" date="2018-08" db="EMBL/GenBank/DDBJ databases">
        <authorList>
            <person name="Jin W."/>
            <person name="Wang H."/>
            <person name="Yang Y."/>
            <person name="Li M."/>
            <person name="Liu J."/>
        </authorList>
    </citation>
    <scope>NUCLEOTIDE SEQUENCE</scope>
    <source>
        <strain evidence="3">AESS21</strain>
    </source>
</reference>
<dbReference type="AlphaFoldDB" id="A0A944GU19"/>
<feature type="domain" description="Glycosyltransferase subfamily 4-like N-terminal" evidence="2">
    <location>
        <begin position="33"/>
        <end position="196"/>
    </location>
</feature>
<dbReference type="RefSeq" id="WP_213217703.1">
    <property type="nucleotide sequence ID" value="NZ_QTKU01000005.1"/>
</dbReference>
<dbReference type="EMBL" id="QTKU01000005">
    <property type="protein sequence ID" value="MBS8262403.1"/>
    <property type="molecule type" value="Genomic_DNA"/>
</dbReference>
<comment type="caution">
    <text evidence="3">The sequence shown here is derived from an EMBL/GenBank/DDBJ whole genome shotgun (WGS) entry which is preliminary data.</text>
</comment>
<dbReference type="CDD" id="cd03801">
    <property type="entry name" value="GT4_PimA-like"/>
    <property type="match status" value="1"/>
</dbReference>
<dbReference type="GO" id="GO:0016757">
    <property type="term" value="F:glycosyltransferase activity"/>
    <property type="evidence" value="ECO:0007669"/>
    <property type="project" value="InterPro"/>
</dbReference>
<dbReference type="PANTHER" id="PTHR45947:SF3">
    <property type="entry name" value="SULFOQUINOVOSYL TRANSFERASE SQD2"/>
    <property type="match status" value="1"/>
</dbReference>
<proteinExistence type="predicted"/>
<reference evidence="3" key="2">
    <citation type="journal article" date="2021" name="Microorganisms">
        <title>Bacterial Dimethylsulfoniopropionate Biosynthesis in the East China Sea.</title>
        <authorList>
            <person name="Liu J."/>
            <person name="Zhang Y."/>
            <person name="Liu J."/>
            <person name="Zhong H."/>
            <person name="Williams B.T."/>
            <person name="Zheng Y."/>
            <person name="Curson A.R.J."/>
            <person name="Sun C."/>
            <person name="Sun H."/>
            <person name="Song D."/>
            <person name="Wagner Mackenzie B."/>
            <person name="Bermejo Martinez A."/>
            <person name="Todd J.D."/>
            <person name="Zhang X.H."/>
        </authorList>
    </citation>
    <scope>NUCLEOTIDE SEQUENCE</scope>
    <source>
        <strain evidence="3">AESS21</strain>
    </source>
</reference>
<dbReference type="Proteomes" id="UP000705379">
    <property type="component" value="Unassembled WGS sequence"/>
</dbReference>
<evidence type="ECO:0000259" key="1">
    <source>
        <dbReference type="Pfam" id="PF00534"/>
    </source>
</evidence>
<dbReference type="InterPro" id="IPR001296">
    <property type="entry name" value="Glyco_trans_1"/>
</dbReference>
<dbReference type="InterPro" id="IPR050194">
    <property type="entry name" value="Glycosyltransferase_grp1"/>
</dbReference>
<dbReference type="SUPFAM" id="SSF53756">
    <property type="entry name" value="UDP-Glycosyltransferase/glycogen phosphorylase"/>
    <property type="match status" value="1"/>
</dbReference>
<dbReference type="Pfam" id="PF00534">
    <property type="entry name" value="Glycos_transf_1"/>
    <property type="match status" value="1"/>
</dbReference>
<sequence>MNVDPERFAQAEEICDLSKVKVVHIVRQFVPMIGGLEDFVRNLVRSQYGRFESVKVVTLNRLFTDLDQTLPAQDMVDGVEVIRIPFSGSTRYPIAPRVFAHLTDADLIHVHAVDFFFDALALGRLLHGHKMVATTHGGFFHTTAHSRLKRTWFNSVTRLSARQYEEIACCSRSDLSLFQTIAPNGCRLIENGVDLSKFSGASSELPQKRLVTIGRFSANKRLDRVLDVLKVLVEKDHAWQLEIIGSASDLSQADLYGLIADRGLQDNAQVWSGLSDVEIGQVLANCSLFVSASDYEGFGIAMIEALSAGLIPVVHPNRAFQSLASQHPQVHLSDFGDARRTAIEIEEVLEHLERSPILRFEAKKSAQQHGWQATSAEYDKMYRSALGN</sequence>
<dbReference type="InterPro" id="IPR028098">
    <property type="entry name" value="Glyco_trans_4-like_N"/>
</dbReference>
<dbReference type="Gene3D" id="3.40.50.2000">
    <property type="entry name" value="Glycogen Phosphorylase B"/>
    <property type="match status" value="2"/>
</dbReference>
<name>A0A944GU19_9HYPH</name>
<gene>
    <name evidence="3" type="ORF">DYI23_19415</name>
</gene>